<dbReference type="Gene3D" id="3.50.50.60">
    <property type="entry name" value="FAD/NAD(P)-binding domain"/>
    <property type="match status" value="3"/>
</dbReference>
<reference evidence="1 2" key="1">
    <citation type="submission" date="2020-08" db="EMBL/GenBank/DDBJ databases">
        <title>Novel species in genus Aeromicrobium.</title>
        <authorList>
            <person name="Zhang G."/>
        </authorList>
    </citation>
    <scope>NUCLEOTIDE SEQUENCE [LARGE SCALE GENOMIC DNA]</scope>
    <source>
        <strain evidence="2">zg-629</strain>
    </source>
</reference>
<name>A0ABX6SW85_9ACTN</name>
<dbReference type="PANTHER" id="PTHR43734:SF1">
    <property type="entry name" value="PHYTOENE DESATURASE"/>
    <property type="match status" value="1"/>
</dbReference>
<proteinExistence type="predicted"/>
<protein>
    <submittedName>
        <fullName evidence="1">NAD(P)/FAD-dependent oxidoreductase</fullName>
    </submittedName>
</protein>
<gene>
    <name evidence="1" type="ORF">H9L21_05955</name>
</gene>
<organism evidence="1 2">
    <name type="scientific">Aeromicrobium senzhongii</name>
    <dbReference type="NCBI Taxonomy" id="2663859"/>
    <lineage>
        <taxon>Bacteria</taxon>
        <taxon>Bacillati</taxon>
        <taxon>Actinomycetota</taxon>
        <taxon>Actinomycetes</taxon>
        <taxon>Propionibacteriales</taxon>
        <taxon>Nocardioidaceae</taxon>
        <taxon>Aeromicrobium</taxon>
    </lineage>
</organism>
<sequence>MARILVVGGGFAGMSAAARLAKLRHDVTVLERGAEPGGRLLGVPIGGDRWAAGPESVTLPGAFRDLFRKSGRPMDALIAISPAGPRHHVLPARWPRHTVTLDLPFGTRGAQHDAVVAAFGSDAWSPWVDESPDPWNELRRSVLEVAHPHDSPVPEVAWSDRSLSRTVRALRDPRLRRLAADLPGLTESAPGVLAVWHYVERNFGRWRFDGGSAGLATALTTRLRERKVTIETGVDVARPVDVGVELADGSIREADVVVWATGTDPLAAAPTPSLEHTAVRLDGATEVPDDLVVHDSHVVRGWRSGTDGWVFEAPRDVDPLAVLARHGLDLTSFVTWRGSVPAPPTSDDLPRPARSPRPGLWLVGAAASPGASLEVTGMGTAALAEHLGAVPR</sequence>
<accession>A0ABX6SW85</accession>
<dbReference type="SUPFAM" id="SSF51905">
    <property type="entry name" value="FAD/NAD(P)-binding domain"/>
    <property type="match status" value="1"/>
</dbReference>
<dbReference type="Pfam" id="PF13450">
    <property type="entry name" value="NAD_binding_8"/>
    <property type="match status" value="1"/>
</dbReference>
<dbReference type="InterPro" id="IPR036188">
    <property type="entry name" value="FAD/NAD-bd_sf"/>
</dbReference>
<evidence type="ECO:0000313" key="1">
    <source>
        <dbReference type="EMBL" id="QNL95462.1"/>
    </source>
</evidence>
<dbReference type="RefSeq" id="WP_154595283.1">
    <property type="nucleotide sequence ID" value="NZ_CP060587.1"/>
</dbReference>
<evidence type="ECO:0000313" key="2">
    <source>
        <dbReference type="Proteomes" id="UP000515871"/>
    </source>
</evidence>
<dbReference type="PANTHER" id="PTHR43734">
    <property type="entry name" value="PHYTOENE DESATURASE"/>
    <property type="match status" value="1"/>
</dbReference>
<keyword evidence="2" id="KW-1185">Reference proteome</keyword>
<dbReference type="Proteomes" id="UP000515871">
    <property type="component" value="Chromosome"/>
</dbReference>
<dbReference type="EMBL" id="CP060587">
    <property type="protein sequence ID" value="QNL95462.1"/>
    <property type="molecule type" value="Genomic_DNA"/>
</dbReference>